<accession>A0A7W7RCL1</accession>
<evidence type="ECO:0000313" key="2">
    <source>
        <dbReference type="EMBL" id="MBB4929123.1"/>
    </source>
</evidence>
<dbReference type="Proteomes" id="UP000540506">
    <property type="component" value="Unassembled WGS sequence"/>
</dbReference>
<comment type="caution">
    <text evidence="2">The sequence shown here is derived from an EMBL/GenBank/DDBJ whole genome shotgun (WGS) entry which is preliminary data.</text>
</comment>
<dbReference type="EMBL" id="JACHJV010000004">
    <property type="protein sequence ID" value="MBB4929123.1"/>
    <property type="molecule type" value="Genomic_DNA"/>
</dbReference>
<dbReference type="AlphaFoldDB" id="A0A7W7RCL1"/>
<organism evidence="2 3">
    <name type="scientific">Kitasatospora kifunensis</name>
    <name type="common">Streptomyces kifunensis</name>
    <dbReference type="NCBI Taxonomy" id="58351"/>
    <lineage>
        <taxon>Bacteria</taxon>
        <taxon>Bacillati</taxon>
        <taxon>Actinomycetota</taxon>
        <taxon>Actinomycetes</taxon>
        <taxon>Kitasatosporales</taxon>
        <taxon>Streptomycetaceae</taxon>
        <taxon>Kitasatospora</taxon>
    </lineage>
</organism>
<keyword evidence="3" id="KW-1185">Reference proteome</keyword>
<gene>
    <name evidence="2" type="ORF">FHR34_008222</name>
</gene>
<sequence>MIRPTSSQPHPLADQRSDGRPAVGQSYVVAWFPGDLLCGNPAETYWELHHADTWHSGGPGFTIVPGAINMPVQDLQQATAQALGNAVTVVSFTPVQWEINTIGSGPNLKVGPWNYRAYEIATEGRLDSAP</sequence>
<evidence type="ECO:0000313" key="3">
    <source>
        <dbReference type="Proteomes" id="UP000540506"/>
    </source>
</evidence>
<evidence type="ECO:0000256" key="1">
    <source>
        <dbReference type="SAM" id="MobiDB-lite"/>
    </source>
</evidence>
<protein>
    <submittedName>
        <fullName evidence="2">Uncharacterized protein</fullName>
    </submittedName>
</protein>
<dbReference type="RefSeq" id="WP_184947190.1">
    <property type="nucleotide sequence ID" value="NZ_JACHJV010000004.1"/>
</dbReference>
<proteinExistence type="predicted"/>
<feature type="region of interest" description="Disordered" evidence="1">
    <location>
        <begin position="1"/>
        <end position="20"/>
    </location>
</feature>
<reference evidence="2 3" key="1">
    <citation type="submission" date="2020-08" db="EMBL/GenBank/DDBJ databases">
        <title>Sequencing the genomes of 1000 actinobacteria strains.</title>
        <authorList>
            <person name="Klenk H.-P."/>
        </authorList>
    </citation>
    <scope>NUCLEOTIDE SEQUENCE [LARGE SCALE GENOMIC DNA]</scope>
    <source>
        <strain evidence="2 3">DSM 41654</strain>
    </source>
</reference>
<name>A0A7W7RCL1_KITKI</name>